<keyword evidence="5 6" id="KW-0472">Membrane</keyword>
<feature type="transmembrane region" description="Helical" evidence="6">
    <location>
        <begin position="5"/>
        <end position="26"/>
    </location>
</feature>
<feature type="transmembrane region" description="Helical" evidence="6">
    <location>
        <begin position="70"/>
        <end position="96"/>
    </location>
</feature>
<evidence type="ECO:0000256" key="3">
    <source>
        <dbReference type="ARBA" id="ARBA00022692"/>
    </source>
</evidence>
<dbReference type="InterPro" id="IPR000160">
    <property type="entry name" value="GGDEF_dom"/>
</dbReference>
<keyword evidence="3 6" id="KW-0812">Transmembrane</keyword>
<dbReference type="PANTHER" id="PTHR45138:SF9">
    <property type="entry name" value="DIGUANYLATE CYCLASE DGCM-RELATED"/>
    <property type="match status" value="1"/>
</dbReference>
<dbReference type="InterPro" id="IPR043128">
    <property type="entry name" value="Rev_trsase/Diguanyl_cyclase"/>
</dbReference>
<accession>A0A4R1RQ42</accession>
<dbReference type="SUPFAM" id="SSF55073">
    <property type="entry name" value="Nucleotide cyclase"/>
    <property type="match status" value="1"/>
</dbReference>
<feature type="transmembrane region" description="Helical" evidence="6">
    <location>
        <begin position="163"/>
        <end position="179"/>
    </location>
</feature>
<dbReference type="GO" id="GO:0052621">
    <property type="term" value="F:diguanylate cyclase activity"/>
    <property type="evidence" value="ECO:0007669"/>
    <property type="project" value="TreeGrafter"/>
</dbReference>
<feature type="transmembrane region" description="Helical" evidence="6">
    <location>
        <begin position="102"/>
        <end position="121"/>
    </location>
</feature>
<organism evidence="8 9">
    <name type="scientific">Hydrogenispora ethanolica</name>
    <dbReference type="NCBI Taxonomy" id="1082276"/>
    <lineage>
        <taxon>Bacteria</taxon>
        <taxon>Bacillati</taxon>
        <taxon>Bacillota</taxon>
        <taxon>Hydrogenispora</taxon>
    </lineage>
</organism>
<evidence type="ECO:0000313" key="8">
    <source>
        <dbReference type="EMBL" id="TCL68501.1"/>
    </source>
</evidence>
<feature type="domain" description="GGDEF" evidence="7">
    <location>
        <begin position="226"/>
        <end position="360"/>
    </location>
</feature>
<dbReference type="GO" id="GO:0000155">
    <property type="term" value="F:phosphorelay sensor kinase activity"/>
    <property type="evidence" value="ECO:0007669"/>
    <property type="project" value="InterPro"/>
</dbReference>
<evidence type="ECO:0000256" key="1">
    <source>
        <dbReference type="ARBA" id="ARBA00004651"/>
    </source>
</evidence>
<dbReference type="Pfam" id="PF07694">
    <property type="entry name" value="5TM-5TMR_LYT"/>
    <property type="match status" value="1"/>
</dbReference>
<dbReference type="InterPro" id="IPR011620">
    <property type="entry name" value="Sig_transdc_His_kinase_LytS_TM"/>
</dbReference>
<dbReference type="OrthoDB" id="9759607at2"/>
<dbReference type="CDD" id="cd01949">
    <property type="entry name" value="GGDEF"/>
    <property type="match status" value="1"/>
</dbReference>
<proteinExistence type="predicted"/>
<dbReference type="SMART" id="SM00267">
    <property type="entry name" value="GGDEF"/>
    <property type="match status" value="1"/>
</dbReference>
<keyword evidence="2" id="KW-1003">Cell membrane</keyword>
<keyword evidence="4 6" id="KW-1133">Transmembrane helix</keyword>
<gene>
    <name evidence="8" type="ORF">EDC14_101341</name>
</gene>
<keyword evidence="9" id="KW-1185">Reference proteome</keyword>
<evidence type="ECO:0000313" key="9">
    <source>
        <dbReference type="Proteomes" id="UP000295008"/>
    </source>
</evidence>
<evidence type="ECO:0000256" key="5">
    <source>
        <dbReference type="ARBA" id="ARBA00023136"/>
    </source>
</evidence>
<dbReference type="Proteomes" id="UP000295008">
    <property type="component" value="Unassembled WGS sequence"/>
</dbReference>
<comment type="subcellular location">
    <subcellularLocation>
        <location evidence="1">Cell membrane</location>
        <topology evidence="1">Multi-pass membrane protein</topology>
    </subcellularLocation>
</comment>
<dbReference type="GO" id="GO:0043709">
    <property type="term" value="P:cell adhesion involved in single-species biofilm formation"/>
    <property type="evidence" value="ECO:0007669"/>
    <property type="project" value="TreeGrafter"/>
</dbReference>
<dbReference type="InterPro" id="IPR029787">
    <property type="entry name" value="Nucleotide_cyclase"/>
</dbReference>
<comment type="caution">
    <text evidence="8">The sequence shown here is derived from an EMBL/GenBank/DDBJ whole genome shotgun (WGS) entry which is preliminary data.</text>
</comment>
<reference evidence="8 9" key="1">
    <citation type="submission" date="2019-03" db="EMBL/GenBank/DDBJ databases">
        <title>Genomic Encyclopedia of Type Strains, Phase IV (KMG-IV): sequencing the most valuable type-strain genomes for metagenomic binning, comparative biology and taxonomic classification.</title>
        <authorList>
            <person name="Goeker M."/>
        </authorList>
    </citation>
    <scope>NUCLEOTIDE SEQUENCE [LARGE SCALE GENOMIC DNA]</scope>
    <source>
        <strain evidence="8 9">LX-B</strain>
    </source>
</reference>
<dbReference type="InterPro" id="IPR050469">
    <property type="entry name" value="Diguanylate_Cyclase"/>
</dbReference>
<dbReference type="PROSITE" id="PS50887">
    <property type="entry name" value="GGDEF"/>
    <property type="match status" value="1"/>
</dbReference>
<dbReference type="RefSeq" id="WP_132014491.1">
    <property type="nucleotide sequence ID" value="NZ_SLUN01000013.1"/>
</dbReference>
<dbReference type="GO" id="GO:0005886">
    <property type="term" value="C:plasma membrane"/>
    <property type="evidence" value="ECO:0007669"/>
    <property type="project" value="UniProtKB-SubCell"/>
</dbReference>
<dbReference type="GO" id="GO:1902201">
    <property type="term" value="P:negative regulation of bacterial-type flagellum-dependent cell motility"/>
    <property type="evidence" value="ECO:0007669"/>
    <property type="project" value="TreeGrafter"/>
</dbReference>
<dbReference type="Pfam" id="PF00990">
    <property type="entry name" value="GGDEF"/>
    <property type="match status" value="1"/>
</dbReference>
<sequence>MLRGFFINAAILISFVSISNLIFYKIGLSPRSPLKYRLLHGLICGLLGMVLIEFGVPIPPSGVMSFRNIAIIWAALYSGPVSAVSAGVMIAGYRLIRLALNWSSLTALLGTTLVVVASCLIARLRLRLWKRGLIAVLFHLIVNTIIFSGVITDGRTLRTLLSFYWIGTALVAWLVYLYAERLETTSRQFRIFKEESARDHLTGLNNLREYELFLAAAAEEARANREPISLLYIDIDFFKSINDRFGHPAGDDVLKEIAGIMKRICRRVDFISRNGGEEFTILLVNCPAFSALEVAERIRRTVAQHPFETADGELLTVTLSIGVATYPDHVADPDQLAERADEALYAAKRGGRNRVVCAKRLSP</sequence>
<protein>
    <submittedName>
        <fullName evidence="8">Diguanylate cyclase</fullName>
    </submittedName>
</protein>
<feature type="transmembrane region" description="Helical" evidence="6">
    <location>
        <begin position="133"/>
        <end position="151"/>
    </location>
</feature>
<dbReference type="FunFam" id="3.30.70.270:FF:000001">
    <property type="entry name" value="Diguanylate cyclase domain protein"/>
    <property type="match status" value="1"/>
</dbReference>
<dbReference type="Gene3D" id="3.30.70.270">
    <property type="match status" value="1"/>
</dbReference>
<evidence type="ECO:0000256" key="6">
    <source>
        <dbReference type="SAM" id="Phobius"/>
    </source>
</evidence>
<name>A0A4R1RQ42_HYDET</name>
<dbReference type="NCBIfam" id="TIGR00254">
    <property type="entry name" value="GGDEF"/>
    <property type="match status" value="1"/>
</dbReference>
<evidence type="ECO:0000256" key="4">
    <source>
        <dbReference type="ARBA" id="ARBA00022989"/>
    </source>
</evidence>
<feature type="transmembrane region" description="Helical" evidence="6">
    <location>
        <begin position="38"/>
        <end position="58"/>
    </location>
</feature>
<evidence type="ECO:0000256" key="2">
    <source>
        <dbReference type="ARBA" id="ARBA00022475"/>
    </source>
</evidence>
<dbReference type="AlphaFoldDB" id="A0A4R1RQ42"/>
<dbReference type="GO" id="GO:0071555">
    <property type="term" value="P:cell wall organization"/>
    <property type="evidence" value="ECO:0007669"/>
    <property type="project" value="InterPro"/>
</dbReference>
<evidence type="ECO:0000259" key="7">
    <source>
        <dbReference type="PROSITE" id="PS50887"/>
    </source>
</evidence>
<dbReference type="EMBL" id="SLUN01000013">
    <property type="protein sequence ID" value="TCL68501.1"/>
    <property type="molecule type" value="Genomic_DNA"/>
</dbReference>
<dbReference type="PANTHER" id="PTHR45138">
    <property type="entry name" value="REGULATORY COMPONENTS OF SENSORY TRANSDUCTION SYSTEM"/>
    <property type="match status" value="1"/>
</dbReference>